<dbReference type="AlphaFoldDB" id="A0A8X6P9W9"/>
<dbReference type="EMBL" id="BMAW01067387">
    <property type="protein sequence ID" value="GFT59518.1"/>
    <property type="molecule type" value="Genomic_DNA"/>
</dbReference>
<feature type="region of interest" description="Disordered" evidence="1">
    <location>
        <begin position="632"/>
        <end position="779"/>
    </location>
</feature>
<evidence type="ECO:0000256" key="2">
    <source>
        <dbReference type="SAM" id="SignalP"/>
    </source>
</evidence>
<dbReference type="Proteomes" id="UP000887013">
    <property type="component" value="Unassembled WGS sequence"/>
</dbReference>
<feature type="compositionally biased region" description="Polar residues" evidence="1">
    <location>
        <begin position="770"/>
        <end position="779"/>
    </location>
</feature>
<sequence>MAFAIAILLLFLPYSEVQGTFGPFLHQSSEPYFGKPQSNGWIGLSGIKQFSGPPHVYDTLNTEYSHALYPFDKYHFIRIPVKGGIRVVPAPKNLALLKGIATFEKYPNLRHIPILKKPPLNYYGGLHYSDHSHLLKQLDKPIITLPETRHSKGLISELHLKNTHIPSHSTDLSDHVSYIGIPNYKSLKSIKSIHGSHGYAITRPIVKSHGKHISSIISSHRKEHSLPLLTHHKVSHIEDSDVEHDLTHSHHSDIEHELSHGHPTSIGHDVSHDHHSDSEHDLSHHHHSGIVHDLVHSHYSDDGHDLVHTHHSDDGHDLVHTHHSEIGHDLSPGHHADSEHELIHSHHSEIDHDLPHSHHSEIGHLSHIHHSDIEHDIPHIHDSDIGHGYHHIHDPSHSEIHNEDDHEVVEQDEDIEDDHHKIPLHEPDAEEEHDSYPKKETPRKEDKAYSPPIDSQHKVDETPSEEVSPKDSVKDYPTPPQTKKYPDILKKEKKDEKPDNIHRGSLKLSHHGYPQKLNTAKINSLKGIFKRFQTSHHRSNVHDSKSFRKLPNKYQGHHHPESKESYPRYPLIPKIAKSYDTVKYAGGRHPIRPTTGIVEQTHYNSEKPLKNEDLSAVSHSSYDEVPPKIEQQEQLHEDDYKPTTGTTSELNSHGHSHRHSYTESHKSHSISYKSKPTLPRGRTKIYRNYEQPRTSSYEIEILHSESSDYAKDVPTERYSDSSDPNLNPDDSEKLEPYVSEENTDEFDGFDYQESQLSLTEDKADKEQGVKMNNNPDKES</sequence>
<feature type="compositionally biased region" description="Basic and acidic residues" evidence="1">
    <location>
        <begin position="455"/>
        <end position="474"/>
    </location>
</feature>
<evidence type="ECO:0000313" key="3">
    <source>
        <dbReference type="EMBL" id="GFT59518.1"/>
    </source>
</evidence>
<protein>
    <submittedName>
        <fullName evidence="3">Uncharacterized protein</fullName>
    </submittedName>
</protein>
<comment type="caution">
    <text evidence="3">The sequence shown here is derived from an EMBL/GenBank/DDBJ whole genome shotgun (WGS) entry which is preliminary data.</text>
</comment>
<feature type="compositionally biased region" description="Basic and acidic residues" evidence="1">
    <location>
        <begin position="484"/>
        <end position="502"/>
    </location>
</feature>
<feature type="compositionally biased region" description="Basic and acidic residues" evidence="1">
    <location>
        <begin position="700"/>
        <end position="720"/>
    </location>
</feature>
<feature type="signal peptide" evidence="2">
    <location>
        <begin position="1"/>
        <end position="19"/>
    </location>
</feature>
<gene>
    <name evidence="3" type="primary">AVEN_252294_1</name>
    <name evidence="3" type="ORF">NPIL_486821</name>
</gene>
<feature type="compositionally biased region" description="Basic and acidic residues" evidence="1">
    <location>
        <begin position="759"/>
        <end position="768"/>
    </location>
</feature>
<feature type="compositionally biased region" description="Basic and acidic residues" evidence="1">
    <location>
        <begin position="269"/>
        <end position="282"/>
    </location>
</feature>
<feature type="compositionally biased region" description="Basic and acidic residues" evidence="1">
    <location>
        <begin position="632"/>
        <end position="641"/>
    </location>
</feature>
<feature type="compositionally biased region" description="Basic and acidic residues" evidence="1">
    <location>
        <begin position="417"/>
        <end position="427"/>
    </location>
</feature>
<proteinExistence type="predicted"/>
<evidence type="ECO:0000256" key="1">
    <source>
        <dbReference type="SAM" id="MobiDB-lite"/>
    </source>
</evidence>
<feature type="chain" id="PRO_5036473956" evidence="2">
    <location>
        <begin position="20"/>
        <end position="779"/>
    </location>
</feature>
<feature type="compositionally biased region" description="Acidic residues" evidence="1">
    <location>
        <begin position="741"/>
        <end position="750"/>
    </location>
</feature>
<feature type="compositionally biased region" description="Basic and acidic residues" evidence="1">
    <location>
        <begin position="378"/>
        <end position="404"/>
    </location>
</feature>
<feature type="region of interest" description="Disordered" evidence="1">
    <location>
        <begin position="242"/>
        <end position="286"/>
    </location>
</feature>
<feature type="compositionally biased region" description="Basic and acidic residues" evidence="1">
    <location>
        <begin position="242"/>
        <end position="260"/>
    </location>
</feature>
<feature type="compositionally biased region" description="Basic and acidic residues" evidence="1">
    <location>
        <begin position="434"/>
        <end position="448"/>
    </location>
</feature>
<reference evidence="3" key="1">
    <citation type="submission" date="2020-08" db="EMBL/GenBank/DDBJ databases">
        <title>Multicomponent nature underlies the extraordinary mechanical properties of spider dragline silk.</title>
        <authorList>
            <person name="Kono N."/>
            <person name="Nakamura H."/>
            <person name="Mori M."/>
            <person name="Yoshida Y."/>
            <person name="Ohtoshi R."/>
            <person name="Malay A.D."/>
            <person name="Moran D.A.P."/>
            <person name="Tomita M."/>
            <person name="Numata K."/>
            <person name="Arakawa K."/>
        </authorList>
    </citation>
    <scope>NUCLEOTIDE SEQUENCE</scope>
</reference>
<feature type="region of interest" description="Disordered" evidence="1">
    <location>
        <begin position="534"/>
        <end position="566"/>
    </location>
</feature>
<accession>A0A8X6P9W9</accession>
<keyword evidence="4" id="KW-1185">Reference proteome</keyword>
<feature type="compositionally biased region" description="Polar residues" evidence="1">
    <location>
        <begin position="643"/>
        <end position="653"/>
    </location>
</feature>
<name>A0A8X6P9W9_NEPPI</name>
<feature type="compositionally biased region" description="Basic residues" evidence="1">
    <location>
        <begin position="547"/>
        <end position="557"/>
    </location>
</feature>
<feature type="region of interest" description="Disordered" evidence="1">
    <location>
        <begin position="378"/>
        <end position="514"/>
    </location>
</feature>
<evidence type="ECO:0000313" key="4">
    <source>
        <dbReference type="Proteomes" id="UP000887013"/>
    </source>
</evidence>
<dbReference type="OrthoDB" id="6431506at2759"/>
<organism evidence="3 4">
    <name type="scientific">Nephila pilipes</name>
    <name type="common">Giant wood spider</name>
    <name type="synonym">Nephila maculata</name>
    <dbReference type="NCBI Taxonomy" id="299642"/>
    <lineage>
        <taxon>Eukaryota</taxon>
        <taxon>Metazoa</taxon>
        <taxon>Ecdysozoa</taxon>
        <taxon>Arthropoda</taxon>
        <taxon>Chelicerata</taxon>
        <taxon>Arachnida</taxon>
        <taxon>Araneae</taxon>
        <taxon>Araneomorphae</taxon>
        <taxon>Entelegynae</taxon>
        <taxon>Araneoidea</taxon>
        <taxon>Nephilidae</taxon>
        <taxon>Nephila</taxon>
    </lineage>
</organism>
<feature type="compositionally biased region" description="Acidic residues" evidence="1">
    <location>
        <begin position="405"/>
        <end position="416"/>
    </location>
</feature>
<keyword evidence="2" id="KW-0732">Signal</keyword>